<dbReference type="AlphaFoldDB" id="K1SC15"/>
<reference evidence="2" key="1">
    <citation type="journal article" date="2013" name="Environ. Microbiol.">
        <title>Microbiota from the distal guts of lean and obese adolescents exhibit partial functional redundancy besides clear differences in community structure.</title>
        <authorList>
            <person name="Ferrer M."/>
            <person name="Ruiz A."/>
            <person name="Lanza F."/>
            <person name="Haange S.B."/>
            <person name="Oberbach A."/>
            <person name="Till H."/>
            <person name="Bargiela R."/>
            <person name="Campoy C."/>
            <person name="Segura M.T."/>
            <person name="Richter M."/>
            <person name="von Bergen M."/>
            <person name="Seifert J."/>
            <person name="Suarez A."/>
        </authorList>
    </citation>
    <scope>NUCLEOTIDE SEQUENCE</scope>
</reference>
<feature type="non-terminal residue" evidence="2">
    <location>
        <position position="197"/>
    </location>
</feature>
<keyword evidence="1" id="KW-0812">Transmembrane</keyword>
<gene>
    <name evidence="2" type="ORF">OBE_10079</name>
</gene>
<keyword evidence="1" id="KW-1133">Transmembrane helix</keyword>
<dbReference type="EMBL" id="AJWZ01006951">
    <property type="protein sequence ID" value="EKC58302.1"/>
    <property type="molecule type" value="Genomic_DNA"/>
</dbReference>
<evidence type="ECO:0000256" key="1">
    <source>
        <dbReference type="SAM" id="Phobius"/>
    </source>
</evidence>
<proteinExistence type="predicted"/>
<evidence type="ECO:0000313" key="2">
    <source>
        <dbReference type="EMBL" id="EKC58302.1"/>
    </source>
</evidence>
<organism evidence="2">
    <name type="scientific">human gut metagenome</name>
    <dbReference type="NCBI Taxonomy" id="408170"/>
    <lineage>
        <taxon>unclassified sequences</taxon>
        <taxon>metagenomes</taxon>
        <taxon>organismal metagenomes</taxon>
    </lineage>
</organism>
<keyword evidence="1" id="KW-0472">Membrane</keyword>
<protein>
    <submittedName>
        <fullName evidence="2">Secreted protein</fullName>
    </submittedName>
</protein>
<accession>K1SC15</accession>
<comment type="caution">
    <text evidence="2">The sequence shown here is derived from an EMBL/GenBank/DDBJ whole genome shotgun (WGS) entry which is preliminary data.</text>
</comment>
<feature type="transmembrane region" description="Helical" evidence="1">
    <location>
        <begin position="17"/>
        <end position="39"/>
    </location>
</feature>
<name>K1SC15_9ZZZZ</name>
<sequence>MSNLSQRFNNLSLYKKILLILSTTLLFVFFAFVVGIQLLSQYYARELYTSNAQSLNYVSSFVSARMETVESGSARILSDTIIQTNLTDIMDAPTSIRNAQRKQTIYQALYPYIFDDDYIKSISLILPDDTLICMGNTSDLDAFPLEELAENAAACQGSASWSAPASPGNTIVLYRDIRQLRHLTLDHLAYLYIVIDL</sequence>